<reference evidence="1 2" key="1">
    <citation type="journal article" date="2020" name="Front. Microbiol.">
        <title>Single-cell genomics of novel Actinobacteria with the Wood-Ljungdahl pathway discovered in a serpentinizing system.</title>
        <authorList>
            <person name="Merino N."/>
            <person name="Kawai M."/>
            <person name="Boyd E.S."/>
            <person name="Colman D.R."/>
            <person name="McGlynn S.E."/>
            <person name="Nealson K.H."/>
            <person name="Kurokawa K."/>
            <person name="Hongoh Y."/>
        </authorList>
    </citation>
    <scope>NUCLEOTIDE SEQUENCE [LARGE SCALE GENOMIC DNA]</scope>
    <source>
        <strain evidence="1 2">S42</strain>
    </source>
</reference>
<dbReference type="Gene3D" id="3.20.20.10">
    <property type="entry name" value="Alanine racemase"/>
    <property type="match status" value="1"/>
</dbReference>
<organism evidence="1 2">
    <name type="scientific">Candidatus Hakubella thermalkaliphila</name>
    <dbReference type="NCBI Taxonomy" id="2754717"/>
    <lineage>
        <taxon>Bacteria</taxon>
        <taxon>Bacillati</taxon>
        <taxon>Actinomycetota</taxon>
        <taxon>Actinomycetota incertae sedis</taxon>
        <taxon>Candidatus Hakubellales</taxon>
        <taxon>Candidatus Hakubellaceae</taxon>
        <taxon>Candidatus Hakubella</taxon>
    </lineage>
</organism>
<accession>A0A6V8PNU3</accession>
<evidence type="ECO:0000313" key="1">
    <source>
        <dbReference type="EMBL" id="GFP32746.1"/>
    </source>
</evidence>
<sequence>MRDDLAARGIFPNFSHLSMGMTNDFEVAIEEGATMVRVGSAIFC</sequence>
<name>A0A6V8PNU3_9ACTN</name>
<proteinExistence type="predicted"/>
<dbReference type="InterPro" id="IPR029066">
    <property type="entry name" value="PLP-binding_barrel"/>
</dbReference>
<dbReference type="SUPFAM" id="SSF51419">
    <property type="entry name" value="PLP-binding barrel"/>
    <property type="match status" value="1"/>
</dbReference>
<dbReference type="AlphaFoldDB" id="A0A6V8PNU3"/>
<evidence type="ECO:0000313" key="2">
    <source>
        <dbReference type="Proteomes" id="UP000568877"/>
    </source>
</evidence>
<dbReference type="Proteomes" id="UP000568877">
    <property type="component" value="Unassembled WGS sequence"/>
</dbReference>
<comment type="caution">
    <text evidence="1">The sequence shown here is derived from an EMBL/GenBank/DDBJ whole genome shotgun (WGS) entry which is preliminary data.</text>
</comment>
<protein>
    <submittedName>
        <fullName evidence="1">PLP dependent protein</fullName>
    </submittedName>
</protein>
<gene>
    <name evidence="1" type="ORF">HKBW3S42_01052</name>
</gene>
<dbReference type="EMBL" id="BLSA01000144">
    <property type="protein sequence ID" value="GFP32746.1"/>
    <property type="molecule type" value="Genomic_DNA"/>
</dbReference>